<dbReference type="Proteomes" id="UP000050964">
    <property type="component" value="Unassembled WGS sequence"/>
</dbReference>
<keyword evidence="3" id="KW-0804">Transcription</keyword>
<gene>
    <name evidence="5" type="ORF">FD26_GL002054</name>
</gene>
<protein>
    <submittedName>
        <fullName evidence="5">Two component transcriptional regulator, arac family protein</fullName>
    </submittedName>
</protein>
<dbReference type="SMART" id="SM00342">
    <property type="entry name" value="HTH_ARAC"/>
    <property type="match status" value="1"/>
</dbReference>
<dbReference type="PANTHER" id="PTHR43280:SF28">
    <property type="entry name" value="HTH-TYPE TRANSCRIPTIONAL ACTIVATOR RHAS"/>
    <property type="match status" value="1"/>
</dbReference>
<accession>A0A837RI91</accession>
<dbReference type="InterPro" id="IPR018060">
    <property type="entry name" value="HTH_AraC"/>
</dbReference>
<evidence type="ECO:0000256" key="1">
    <source>
        <dbReference type="ARBA" id="ARBA00023015"/>
    </source>
</evidence>
<evidence type="ECO:0000256" key="3">
    <source>
        <dbReference type="ARBA" id="ARBA00023163"/>
    </source>
</evidence>
<dbReference type="PROSITE" id="PS00041">
    <property type="entry name" value="HTH_ARAC_FAMILY_1"/>
    <property type="match status" value="1"/>
</dbReference>
<evidence type="ECO:0000313" key="5">
    <source>
        <dbReference type="EMBL" id="KRK43375.1"/>
    </source>
</evidence>
<dbReference type="PANTHER" id="PTHR43280">
    <property type="entry name" value="ARAC-FAMILY TRANSCRIPTIONAL REGULATOR"/>
    <property type="match status" value="1"/>
</dbReference>
<organism evidence="5 6">
    <name type="scientific">Companilactobacillus crustorum JCM 15951</name>
    <dbReference type="NCBI Taxonomy" id="1423737"/>
    <lineage>
        <taxon>Bacteria</taxon>
        <taxon>Bacillati</taxon>
        <taxon>Bacillota</taxon>
        <taxon>Bacilli</taxon>
        <taxon>Lactobacillales</taxon>
        <taxon>Lactobacillaceae</taxon>
        <taxon>Companilactobacillus</taxon>
    </lineage>
</organism>
<dbReference type="InterPro" id="IPR018062">
    <property type="entry name" value="HTH_AraC-typ_CS"/>
</dbReference>
<dbReference type="PROSITE" id="PS01124">
    <property type="entry name" value="HTH_ARAC_FAMILY_2"/>
    <property type="match status" value="1"/>
</dbReference>
<dbReference type="EMBL" id="AZDB01000008">
    <property type="protein sequence ID" value="KRK43375.1"/>
    <property type="molecule type" value="Genomic_DNA"/>
</dbReference>
<dbReference type="InterPro" id="IPR020449">
    <property type="entry name" value="Tscrpt_reg_AraC-type_HTH"/>
</dbReference>
<dbReference type="GO" id="GO:0043565">
    <property type="term" value="F:sequence-specific DNA binding"/>
    <property type="evidence" value="ECO:0007669"/>
    <property type="project" value="InterPro"/>
</dbReference>
<evidence type="ECO:0000313" key="6">
    <source>
        <dbReference type="Proteomes" id="UP000050964"/>
    </source>
</evidence>
<proteinExistence type="predicted"/>
<feature type="domain" description="HTH araC/xylS-type" evidence="4">
    <location>
        <begin position="188"/>
        <end position="286"/>
    </location>
</feature>
<dbReference type="InterPro" id="IPR009057">
    <property type="entry name" value="Homeodomain-like_sf"/>
</dbReference>
<dbReference type="GO" id="GO:0003700">
    <property type="term" value="F:DNA-binding transcription factor activity"/>
    <property type="evidence" value="ECO:0007669"/>
    <property type="project" value="InterPro"/>
</dbReference>
<comment type="caution">
    <text evidence="5">The sequence shown here is derived from an EMBL/GenBank/DDBJ whole genome shotgun (WGS) entry which is preliminary data.</text>
</comment>
<dbReference type="Gene3D" id="1.10.10.60">
    <property type="entry name" value="Homeodomain-like"/>
    <property type="match status" value="2"/>
</dbReference>
<sequence>MWIGWLVIMEEFDLQSLLSSNEKLLIYLLQSYAETNDIAIFILGNEDHLRTGIFGDLSAKDELLKIDKTADLSKLSVNKFKYDLEYSDAPLKVTLLSQRVGKVCVAKDVDSKPGPKNLLIMQMLQKQVVYLRHAIESISKLIIENRGLDDFIIKYPAANDETIDDLSENEGKALQKIKTMSTSNSSIISAIEYIDDNLDKRLTLDKVSSKVYLSDYYFSKLFKRETGLSFSVYLNARKIQKAMILLKETEKNVNEISDLLGFTRLSYFSQTFKKYTGYAPTKYRTEDGN</sequence>
<evidence type="ECO:0000256" key="2">
    <source>
        <dbReference type="ARBA" id="ARBA00023125"/>
    </source>
</evidence>
<keyword evidence="1" id="KW-0805">Transcription regulation</keyword>
<keyword evidence="2" id="KW-0238">DNA-binding</keyword>
<dbReference type="AlphaFoldDB" id="A0A837RI91"/>
<dbReference type="PRINTS" id="PR00032">
    <property type="entry name" value="HTHARAC"/>
</dbReference>
<reference evidence="5 6" key="1">
    <citation type="journal article" date="2015" name="Genome Announc.">
        <title>Expanding the biotechnology potential of lactobacilli through comparative genomics of 213 strains and associated genera.</title>
        <authorList>
            <person name="Sun Z."/>
            <person name="Harris H.M."/>
            <person name="McCann A."/>
            <person name="Guo C."/>
            <person name="Argimon S."/>
            <person name="Zhang W."/>
            <person name="Yang X."/>
            <person name="Jeffery I.B."/>
            <person name="Cooney J.C."/>
            <person name="Kagawa T.F."/>
            <person name="Liu W."/>
            <person name="Song Y."/>
            <person name="Salvetti E."/>
            <person name="Wrobel A."/>
            <person name="Rasinkangas P."/>
            <person name="Parkhill J."/>
            <person name="Rea M.C."/>
            <person name="O'Sullivan O."/>
            <person name="Ritari J."/>
            <person name="Douillard F.P."/>
            <person name="Paul Ross R."/>
            <person name="Yang R."/>
            <person name="Briner A.E."/>
            <person name="Felis G.E."/>
            <person name="de Vos W.M."/>
            <person name="Barrangou R."/>
            <person name="Klaenhammer T.R."/>
            <person name="Caufield P.W."/>
            <person name="Cui Y."/>
            <person name="Zhang H."/>
            <person name="O'Toole P.W."/>
        </authorList>
    </citation>
    <scope>NUCLEOTIDE SEQUENCE [LARGE SCALE GENOMIC DNA]</scope>
    <source>
        <strain evidence="5 6">JCM 15951</strain>
    </source>
</reference>
<dbReference type="SUPFAM" id="SSF46689">
    <property type="entry name" value="Homeodomain-like"/>
    <property type="match status" value="2"/>
</dbReference>
<name>A0A837RI91_9LACO</name>
<dbReference type="Pfam" id="PF12833">
    <property type="entry name" value="HTH_18"/>
    <property type="match status" value="1"/>
</dbReference>
<evidence type="ECO:0000259" key="4">
    <source>
        <dbReference type="PROSITE" id="PS01124"/>
    </source>
</evidence>